<dbReference type="AlphaFoldDB" id="M2R526"/>
<evidence type="ECO:0000256" key="1">
    <source>
        <dbReference type="ARBA" id="ARBA00004141"/>
    </source>
</evidence>
<sequence length="534" mass="58185">MDVYEQEPTTARQVNERRRAVLAKMDQAHFSWFHIKIALVAGTGFFADGYDIYAINLITTMLGYLYGTGRSLGLGQGLGVKIATPAGTIIGQLLFGWLGDVLGRKRIYGLELTIMIVATFGQTICASGYAVNVINLLIMWRLIMGIGVGGDYPLSSVISAEFSSVKIRGRLMAVVFSNYGWGQLTATILSTIIITAYKSSILKDDAALLKGLDQIWRIIIGLGCVPAVIALYFRLTIPESPRFTMDIESNVAQAARDVDSYLETGSVGSGAPMIRANGPKASRHDFVAYFSQWKNMKVLIGTSWSWFVFDVAVYGLSLNSSILLEAIHFGSPSKDLSSTGAIVYQNMRNVSIGNLILSIAGFIPGYATCFLLIDTWGRIPLQLTGFTINTILLIAMGSAYNKLTQTTSSARSAFIFLYCFADFAQSLGPNTTTFVIPGEAFPTRYRSTAHGISAASGKLGAVLAQIAFQWLKDIGGENMWIGHIMQIFGALMITAIFSTLLIPETKQKTLEDLSNEEQDEFLHTCQCSSGCCTR</sequence>
<dbReference type="CDD" id="cd17364">
    <property type="entry name" value="MFS_PhT"/>
    <property type="match status" value="1"/>
</dbReference>
<evidence type="ECO:0000313" key="7">
    <source>
        <dbReference type="EMBL" id="EMD33996.1"/>
    </source>
</evidence>
<feature type="transmembrane region" description="Helical" evidence="5">
    <location>
        <begin position="171"/>
        <end position="195"/>
    </location>
</feature>
<accession>M2R526</accession>
<gene>
    <name evidence="7" type="ORF">CERSUDRAFT_159380</name>
</gene>
<keyword evidence="4 5" id="KW-0472">Membrane</keyword>
<evidence type="ECO:0000256" key="3">
    <source>
        <dbReference type="ARBA" id="ARBA00022989"/>
    </source>
</evidence>
<dbReference type="Pfam" id="PF00083">
    <property type="entry name" value="Sugar_tr"/>
    <property type="match status" value="1"/>
</dbReference>
<dbReference type="HOGENOM" id="CLU_001265_46_14_1"/>
<keyword evidence="8" id="KW-1185">Reference proteome</keyword>
<dbReference type="InterPro" id="IPR005828">
    <property type="entry name" value="MFS_sugar_transport-like"/>
</dbReference>
<feature type="transmembrane region" description="Helical" evidence="5">
    <location>
        <begin position="355"/>
        <end position="373"/>
    </location>
</feature>
<feature type="transmembrane region" description="Helical" evidence="5">
    <location>
        <begin position="110"/>
        <end position="131"/>
    </location>
</feature>
<dbReference type="InterPro" id="IPR036259">
    <property type="entry name" value="MFS_trans_sf"/>
</dbReference>
<feature type="transmembrane region" description="Helical" evidence="5">
    <location>
        <begin position="215"/>
        <end position="235"/>
    </location>
</feature>
<feature type="transmembrane region" description="Helical" evidence="5">
    <location>
        <begin position="480"/>
        <end position="502"/>
    </location>
</feature>
<dbReference type="Gene3D" id="1.20.1250.20">
    <property type="entry name" value="MFS general substrate transporter like domains"/>
    <property type="match status" value="1"/>
</dbReference>
<evidence type="ECO:0000256" key="5">
    <source>
        <dbReference type="SAM" id="Phobius"/>
    </source>
</evidence>
<dbReference type="GO" id="GO:0016020">
    <property type="term" value="C:membrane"/>
    <property type="evidence" value="ECO:0007669"/>
    <property type="project" value="UniProtKB-SubCell"/>
</dbReference>
<dbReference type="EMBL" id="KB445804">
    <property type="protein sequence ID" value="EMD33996.1"/>
    <property type="molecule type" value="Genomic_DNA"/>
</dbReference>
<keyword evidence="3 5" id="KW-1133">Transmembrane helix</keyword>
<dbReference type="InterPro" id="IPR020846">
    <property type="entry name" value="MFS_dom"/>
</dbReference>
<keyword evidence="2 5" id="KW-0812">Transmembrane</keyword>
<feature type="transmembrane region" description="Helical" evidence="5">
    <location>
        <begin position="379"/>
        <end position="400"/>
    </location>
</feature>
<dbReference type="Proteomes" id="UP000016930">
    <property type="component" value="Unassembled WGS sequence"/>
</dbReference>
<dbReference type="PROSITE" id="PS00217">
    <property type="entry name" value="SUGAR_TRANSPORT_2"/>
    <property type="match status" value="1"/>
</dbReference>
<proteinExistence type="predicted"/>
<comment type="subcellular location">
    <subcellularLocation>
        <location evidence="1">Membrane</location>
        <topology evidence="1">Multi-pass membrane protein</topology>
    </subcellularLocation>
</comment>
<name>M2R526_CERS8</name>
<dbReference type="PROSITE" id="PS50850">
    <property type="entry name" value="MFS"/>
    <property type="match status" value="1"/>
</dbReference>
<organism evidence="7 8">
    <name type="scientific">Ceriporiopsis subvermispora (strain B)</name>
    <name type="common">White-rot fungus</name>
    <name type="synonym">Gelatoporia subvermispora</name>
    <dbReference type="NCBI Taxonomy" id="914234"/>
    <lineage>
        <taxon>Eukaryota</taxon>
        <taxon>Fungi</taxon>
        <taxon>Dikarya</taxon>
        <taxon>Basidiomycota</taxon>
        <taxon>Agaricomycotina</taxon>
        <taxon>Agaricomycetes</taxon>
        <taxon>Polyporales</taxon>
        <taxon>Gelatoporiaceae</taxon>
        <taxon>Gelatoporia</taxon>
    </lineage>
</organism>
<evidence type="ECO:0000256" key="4">
    <source>
        <dbReference type="ARBA" id="ARBA00023136"/>
    </source>
</evidence>
<feature type="transmembrane region" description="Helical" evidence="5">
    <location>
        <begin position="78"/>
        <end position="98"/>
    </location>
</feature>
<reference evidence="7 8" key="1">
    <citation type="journal article" date="2012" name="Proc. Natl. Acad. Sci. U.S.A.">
        <title>Comparative genomics of Ceriporiopsis subvermispora and Phanerochaete chrysosporium provide insight into selective ligninolysis.</title>
        <authorList>
            <person name="Fernandez-Fueyo E."/>
            <person name="Ruiz-Duenas F.J."/>
            <person name="Ferreira P."/>
            <person name="Floudas D."/>
            <person name="Hibbett D.S."/>
            <person name="Canessa P."/>
            <person name="Larrondo L.F."/>
            <person name="James T.Y."/>
            <person name="Seelenfreund D."/>
            <person name="Lobos S."/>
            <person name="Polanco R."/>
            <person name="Tello M."/>
            <person name="Honda Y."/>
            <person name="Watanabe T."/>
            <person name="Watanabe T."/>
            <person name="Ryu J.S."/>
            <person name="Kubicek C.P."/>
            <person name="Schmoll M."/>
            <person name="Gaskell J."/>
            <person name="Hammel K.E."/>
            <person name="St John F.J."/>
            <person name="Vanden Wymelenberg A."/>
            <person name="Sabat G."/>
            <person name="Splinter BonDurant S."/>
            <person name="Syed K."/>
            <person name="Yadav J.S."/>
            <person name="Doddapaneni H."/>
            <person name="Subramanian V."/>
            <person name="Lavin J.L."/>
            <person name="Oguiza J.A."/>
            <person name="Perez G."/>
            <person name="Pisabarro A.G."/>
            <person name="Ramirez L."/>
            <person name="Santoyo F."/>
            <person name="Master E."/>
            <person name="Coutinho P.M."/>
            <person name="Henrissat B."/>
            <person name="Lombard V."/>
            <person name="Magnuson J.K."/>
            <person name="Kuees U."/>
            <person name="Hori C."/>
            <person name="Igarashi K."/>
            <person name="Samejima M."/>
            <person name="Held B.W."/>
            <person name="Barry K.W."/>
            <person name="LaButti K.M."/>
            <person name="Lapidus A."/>
            <person name="Lindquist E.A."/>
            <person name="Lucas S.M."/>
            <person name="Riley R."/>
            <person name="Salamov A.A."/>
            <person name="Hoffmeister D."/>
            <person name="Schwenk D."/>
            <person name="Hadar Y."/>
            <person name="Yarden O."/>
            <person name="de Vries R.P."/>
            <person name="Wiebenga A."/>
            <person name="Stenlid J."/>
            <person name="Eastwood D."/>
            <person name="Grigoriev I.V."/>
            <person name="Berka R.M."/>
            <person name="Blanchette R.A."/>
            <person name="Kersten P."/>
            <person name="Martinez A.T."/>
            <person name="Vicuna R."/>
            <person name="Cullen D."/>
        </authorList>
    </citation>
    <scope>NUCLEOTIDE SEQUENCE [LARGE SCALE GENOMIC DNA]</scope>
    <source>
        <strain evidence="7 8">B</strain>
    </source>
</reference>
<evidence type="ECO:0000259" key="6">
    <source>
        <dbReference type="PROSITE" id="PS50850"/>
    </source>
</evidence>
<dbReference type="GO" id="GO:0022857">
    <property type="term" value="F:transmembrane transporter activity"/>
    <property type="evidence" value="ECO:0007669"/>
    <property type="project" value="InterPro"/>
</dbReference>
<dbReference type="STRING" id="914234.M2R526"/>
<dbReference type="OrthoDB" id="433512at2759"/>
<feature type="transmembrane region" description="Helical" evidence="5">
    <location>
        <begin position="37"/>
        <end position="66"/>
    </location>
</feature>
<protein>
    <recommendedName>
        <fullName evidence="6">Major facilitator superfamily (MFS) profile domain-containing protein</fullName>
    </recommendedName>
</protein>
<dbReference type="InterPro" id="IPR005829">
    <property type="entry name" value="Sugar_transporter_CS"/>
</dbReference>
<dbReference type="SUPFAM" id="SSF103473">
    <property type="entry name" value="MFS general substrate transporter"/>
    <property type="match status" value="1"/>
</dbReference>
<evidence type="ECO:0000256" key="2">
    <source>
        <dbReference type="ARBA" id="ARBA00022692"/>
    </source>
</evidence>
<evidence type="ECO:0000313" key="8">
    <source>
        <dbReference type="Proteomes" id="UP000016930"/>
    </source>
</evidence>
<dbReference type="PANTHER" id="PTHR24064">
    <property type="entry name" value="SOLUTE CARRIER FAMILY 22 MEMBER"/>
    <property type="match status" value="1"/>
</dbReference>
<feature type="transmembrane region" description="Helical" evidence="5">
    <location>
        <begin position="412"/>
        <end position="428"/>
    </location>
</feature>
<feature type="domain" description="Major facilitator superfamily (MFS) profile" evidence="6">
    <location>
        <begin position="37"/>
        <end position="506"/>
    </location>
</feature>